<dbReference type="SUPFAM" id="SSF56935">
    <property type="entry name" value="Porins"/>
    <property type="match status" value="1"/>
</dbReference>
<organism evidence="9">
    <name type="scientific">Dechloromonas aromatica (strain RCB)</name>
    <dbReference type="NCBI Taxonomy" id="159087"/>
    <lineage>
        <taxon>Bacteria</taxon>
        <taxon>Pseudomonadati</taxon>
        <taxon>Pseudomonadota</taxon>
        <taxon>Betaproteobacteria</taxon>
        <taxon>Rhodocyclales</taxon>
        <taxon>Azonexaceae</taxon>
        <taxon>Dechloromonas</taxon>
    </lineage>
</organism>
<reference evidence="9" key="1">
    <citation type="submission" date="2005-08" db="EMBL/GenBank/DDBJ databases">
        <title>Complete sequence of Dechloromonas aromatica RCB.</title>
        <authorList>
            <person name="Salinero K.K."/>
            <person name="Copeland A."/>
            <person name="Lucas S."/>
            <person name="Lapidus A."/>
            <person name="Barry K."/>
            <person name="Detter J.C."/>
            <person name="Glavina T."/>
            <person name="Hammon N."/>
            <person name="Israni S."/>
            <person name="Pitluck S."/>
            <person name="Di Bartolo G."/>
            <person name="Trong S."/>
            <person name="Schmutz J."/>
            <person name="Larimer F."/>
            <person name="Land M."/>
            <person name="Ivanova N."/>
            <person name="Richardson P."/>
        </authorList>
    </citation>
    <scope>NUCLEOTIDE SEQUENCE</scope>
    <source>
        <strain evidence="9">RCB</strain>
    </source>
</reference>
<evidence type="ECO:0000256" key="3">
    <source>
        <dbReference type="ARBA" id="ARBA00022452"/>
    </source>
</evidence>
<comment type="similarity">
    <text evidence="2">Belongs to the OmpP1/FadL family.</text>
</comment>
<evidence type="ECO:0000256" key="1">
    <source>
        <dbReference type="ARBA" id="ARBA00004571"/>
    </source>
</evidence>
<dbReference type="GO" id="GO:0009279">
    <property type="term" value="C:cell outer membrane"/>
    <property type="evidence" value="ECO:0007669"/>
    <property type="project" value="UniProtKB-SubCell"/>
</dbReference>
<dbReference type="Gene3D" id="2.40.160.60">
    <property type="entry name" value="Outer membrane protein transport protein (OMPP1/FadL/TodX)"/>
    <property type="match status" value="1"/>
</dbReference>
<dbReference type="PANTHER" id="PTHR35093">
    <property type="entry name" value="OUTER MEMBRANE PROTEIN NMB0088-RELATED"/>
    <property type="match status" value="1"/>
</dbReference>
<keyword evidence="7" id="KW-0998">Cell outer membrane</keyword>
<dbReference type="STRING" id="159087.Daro_3814"/>
<keyword evidence="3" id="KW-1134">Transmembrane beta strand</keyword>
<evidence type="ECO:0000256" key="7">
    <source>
        <dbReference type="ARBA" id="ARBA00023237"/>
    </source>
</evidence>
<evidence type="ECO:0000313" key="9">
    <source>
        <dbReference type="EMBL" id="AAZ48542.1"/>
    </source>
</evidence>
<dbReference type="KEGG" id="dar:Daro_3814"/>
<dbReference type="Pfam" id="PF03349">
    <property type="entry name" value="Toluene_X"/>
    <property type="match status" value="1"/>
</dbReference>
<dbReference type="InterPro" id="IPR005017">
    <property type="entry name" value="OMPP1/FadL/TodX"/>
</dbReference>
<comment type="subcellular location">
    <subcellularLocation>
        <location evidence="1">Cell outer membrane</location>
        <topology evidence="1">Multi-pass membrane protein</topology>
    </subcellularLocation>
</comment>
<feature type="signal peptide" evidence="8">
    <location>
        <begin position="1"/>
        <end position="24"/>
    </location>
</feature>
<evidence type="ECO:0000256" key="6">
    <source>
        <dbReference type="ARBA" id="ARBA00023136"/>
    </source>
</evidence>
<evidence type="ECO:0000256" key="5">
    <source>
        <dbReference type="ARBA" id="ARBA00022729"/>
    </source>
</evidence>
<keyword evidence="6" id="KW-0472">Membrane</keyword>
<keyword evidence="4" id="KW-0812">Transmembrane</keyword>
<protein>
    <submittedName>
        <fullName evidence="9">Membrane protein involved in aromatic hydrocarbon degradation</fullName>
    </submittedName>
</protein>
<dbReference type="PANTHER" id="PTHR35093:SF8">
    <property type="entry name" value="OUTER MEMBRANE PROTEIN NMB0088-RELATED"/>
    <property type="match status" value="1"/>
</dbReference>
<dbReference type="GO" id="GO:0015483">
    <property type="term" value="F:long-chain fatty acid transporting porin activity"/>
    <property type="evidence" value="ECO:0007669"/>
    <property type="project" value="TreeGrafter"/>
</dbReference>
<evidence type="ECO:0000256" key="8">
    <source>
        <dbReference type="SAM" id="SignalP"/>
    </source>
</evidence>
<keyword evidence="5 8" id="KW-0732">Signal</keyword>
<sequence>MTTRKIMASVLVSGLAGFSSLAQATDVFRLEGYGAVSRGMGGTAVAHDVGPAGMMTNPATLSLMQEGDQVMGGLDLVTTDIEVRNKNTGERVSSGEHASNRGPYAAPELAYTKRFGDWAVGVGAFAQGGLGTEYGTGSFLSRAVGGLNTGLDNSSRLLVLNIPFAASFKVSEKLAVGGSFDAMWQGLNLNLLLGADQVGSLLSSGRATGTLVPVLGGLPDLRGAHFSLTKNQPLGSGVDAWGYSGKLGMIYKATPETTLGASYTFKSQMDDMEGGATLTAVDGIAGQIPLKGKIKIQDFQMPAHLDLGFNQRLSAQWTVAVDVSQVFWKDVMKDIKVAFVADPSAAVPTGGTLNILLPQDYKDQTILSLGTAYDLSDQLTLRGGLRFATQALRSSTLFAVIPATPRTHLSAGLTYALSKQSKIDFAYSHALKETMDNSSLPNTSDPIQVKHAQNNATINFRYNF</sequence>
<dbReference type="HOGENOM" id="CLU_035981_1_1_4"/>
<accession>Q479D9</accession>
<gene>
    <name evidence="9" type="ordered locus">Daro_3814</name>
</gene>
<dbReference type="eggNOG" id="COG2067">
    <property type="taxonomic scope" value="Bacteria"/>
</dbReference>
<name>Q479D9_DECAR</name>
<evidence type="ECO:0000256" key="2">
    <source>
        <dbReference type="ARBA" id="ARBA00008163"/>
    </source>
</evidence>
<dbReference type="AlphaFoldDB" id="Q479D9"/>
<feature type="chain" id="PRO_5004233241" evidence="8">
    <location>
        <begin position="25"/>
        <end position="464"/>
    </location>
</feature>
<proteinExistence type="inferred from homology"/>
<evidence type="ECO:0000256" key="4">
    <source>
        <dbReference type="ARBA" id="ARBA00022692"/>
    </source>
</evidence>
<dbReference type="EMBL" id="CP000089">
    <property type="protein sequence ID" value="AAZ48542.1"/>
    <property type="molecule type" value="Genomic_DNA"/>
</dbReference>
<dbReference type="OrthoDB" id="19849at2"/>